<comment type="caution">
    <text evidence="2">The sequence shown here is derived from an EMBL/GenBank/DDBJ whole genome shotgun (WGS) entry which is preliminary data.</text>
</comment>
<evidence type="ECO:0000256" key="1">
    <source>
        <dbReference type="SAM" id="Coils"/>
    </source>
</evidence>
<feature type="coiled-coil region" evidence="1">
    <location>
        <begin position="3"/>
        <end position="68"/>
    </location>
</feature>
<feature type="non-terminal residue" evidence="2">
    <location>
        <position position="1"/>
    </location>
</feature>
<organism evidence="2 3">
    <name type="scientific">Paraglomus brasilianum</name>
    <dbReference type="NCBI Taxonomy" id="144538"/>
    <lineage>
        <taxon>Eukaryota</taxon>
        <taxon>Fungi</taxon>
        <taxon>Fungi incertae sedis</taxon>
        <taxon>Mucoromycota</taxon>
        <taxon>Glomeromycotina</taxon>
        <taxon>Glomeromycetes</taxon>
        <taxon>Paraglomerales</taxon>
        <taxon>Paraglomeraceae</taxon>
        <taxon>Paraglomus</taxon>
    </lineage>
</organism>
<sequence>AELRKENADVKAENTKLKQDKEEIEARIVGLEQTTKENAELKARVAKLEQTAEENAELKARVAKLEQKQSQNIFLPIPIHPTPCPYHQKIRRSMNSWVRSIRKRDMESRPQINHNTKTVPSGNDQSHVILTESPSLQTEVSELEQDNEIDKNQIVEQGLIQELHLPTKENDSFIKIGNSGNKSGNMFSLNDCFF</sequence>
<dbReference type="Proteomes" id="UP000789739">
    <property type="component" value="Unassembled WGS sequence"/>
</dbReference>
<accession>A0A9N9D7A6</accession>
<dbReference type="OrthoDB" id="2445042at2759"/>
<dbReference type="EMBL" id="CAJVPI010001878">
    <property type="protein sequence ID" value="CAG8629569.1"/>
    <property type="molecule type" value="Genomic_DNA"/>
</dbReference>
<keyword evidence="3" id="KW-1185">Reference proteome</keyword>
<dbReference type="AlphaFoldDB" id="A0A9N9D7A6"/>
<name>A0A9N9D7A6_9GLOM</name>
<evidence type="ECO:0000313" key="2">
    <source>
        <dbReference type="EMBL" id="CAG8629569.1"/>
    </source>
</evidence>
<protein>
    <submittedName>
        <fullName evidence="2">9052_t:CDS:1</fullName>
    </submittedName>
</protein>
<proteinExistence type="predicted"/>
<gene>
    <name evidence="2" type="ORF">PBRASI_LOCUS9173</name>
</gene>
<keyword evidence="1" id="KW-0175">Coiled coil</keyword>
<evidence type="ECO:0000313" key="3">
    <source>
        <dbReference type="Proteomes" id="UP000789739"/>
    </source>
</evidence>
<reference evidence="2" key="1">
    <citation type="submission" date="2021-06" db="EMBL/GenBank/DDBJ databases">
        <authorList>
            <person name="Kallberg Y."/>
            <person name="Tangrot J."/>
            <person name="Rosling A."/>
        </authorList>
    </citation>
    <scope>NUCLEOTIDE SEQUENCE</scope>
    <source>
        <strain evidence="2">BR232B</strain>
    </source>
</reference>